<accession>A0ACB8EFT6</accession>
<evidence type="ECO:0000313" key="1">
    <source>
        <dbReference type="EMBL" id="KAH7991283.1"/>
    </source>
</evidence>
<comment type="caution">
    <text evidence="1">The sequence shown here is derived from an EMBL/GenBank/DDBJ whole genome shotgun (WGS) entry which is preliminary data.</text>
</comment>
<reference evidence="1" key="1">
    <citation type="submission" date="2021-08" db="EMBL/GenBank/DDBJ databases">
        <title>The first chromosome-level gecko genome reveals the dynamic sex chromosomes of Neotropical dwarf geckos (Sphaerodactylidae: Sphaerodactylus).</title>
        <authorList>
            <person name="Pinto B.J."/>
            <person name="Keating S.E."/>
            <person name="Gamble T."/>
        </authorList>
    </citation>
    <scope>NUCLEOTIDE SEQUENCE</scope>
    <source>
        <strain evidence="1">TG3544</strain>
    </source>
</reference>
<keyword evidence="2" id="KW-1185">Reference proteome</keyword>
<sequence>MASRKAVTKQGGAPSTLSLQFQAPLEHRVKMEKKPCCSKPAEGARRGPRVVQAGNAKELLHRVSPPQIKQEPDEGLAQRWEAQWQEFLKVVQSPQSGWGNSQLPDLMAFSDLKGFQTSRGTAQQAFGRGGAWKVKEEALEEEAGIDSFEEVTMTFPRVQQVCLGASRKQVSSRLLNEHQRPTVRPQDYPEREALCGTSLQKPCENLSHDTGRASKNQPRPERHQGIHPGKRAAEAIPCRVGYEDLSKIIFQERMQENQRQKSQAEVE</sequence>
<protein>
    <submittedName>
        <fullName evidence="1">Uncharacterized protein</fullName>
    </submittedName>
</protein>
<organism evidence="1 2">
    <name type="scientific">Sphaerodactylus townsendi</name>
    <dbReference type="NCBI Taxonomy" id="933632"/>
    <lineage>
        <taxon>Eukaryota</taxon>
        <taxon>Metazoa</taxon>
        <taxon>Chordata</taxon>
        <taxon>Craniata</taxon>
        <taxon>Vertebrata</taxon>
        <taxon>Euteleostomi</taxon>
        <taxon>Lepidosauria</taxon>
        <taxon>Squamata</taxon>
        <taxon>Bifurcata</taxon>
        <taxon>Gekkota</taxon>
        <taxon>Sphaerodactylidae</taxon>
        <taxon>Sphaerodactylus</taxon>
    </lineage>
</organism>
<evidence type="ECO:0000313" key="2">
    <source>
        <dbReference type="Proteomes" id="UP000827872"/>
    </source>
</evidence>
<proteinExistence type="predicted"/>
<gene>
    <name evidence="1" type="ORF">K3G42_004109</name>
</gene>
<name>A0ACB8EFT6_9SAUR</name>
<dbReference type="EMBL" id="CM037616">
    <property type="protein sequence ID" value="KAH7991283.1"/>
    <property type="molecule type" value="Genomic_DNA"/>
</dbReference>
<dbReference type="Proteomes" id="UP000827872">
    <property type="component" value="Linkage Group LG03"/>
</dbReference>